<sequence>MNRGLFIFIFMMSCYLIGCSNEELTVEKPPEASVQIGEQTYKTTLGSYCWSGEGKNTCVDKAGPVELLVEKTPIKVSPGEKITFLIDHKQKPSKVEAVQFHKNKETDVLVKDHQLTAPMEKGVYYYSYGVWWNDEKEPDVSNGDAFYAFVIEVE</sequence>
<dbReference type="Proteomes" id="UP001387364">
    <property type="component" value="Chromosome"/>
</dbReference>
<keyword evidence="2" id="KW-1185">Reference proteome</keyword>
<evidence type="ECO:0000313" key="1">
    <source>
        <dbReference type="EMBL" id="WXB92505.1"/>
    </source>
</evidence>
<dbReference type="EMBL" id="CP147404">
    <property type="protein sequence ID" value="WXB92505.1"/>
    <property type="molecule type" value="Genomic_DNA"/>
</dbReference>
<protein>
    <recommendedName>
        <fullName evidence="3">Lipoprotein</fullName>
    </recommendedName>
</protein>
<evidence type="ECO:0008006" key="3">
    <source>
        <dbReference type="Google" id="ProtNLM"/>
    </source>
</evidence>
<gene>
    <name evidence="1" type="ORF">WDJ61_14905</name>
</gene>
<reference evidence="1 2" key="1">
    <citation type="submission" date="2024-02" db="EMBL/GenBank/DDBJ databases">
        <title>Seven novel Bacillus-like species.</title>
        <authorList>
            <person name="Liu G."/>
        </authorList>
    </citation>
    <scope>NUCLEOTIDE SEQUENCE [LARGE SCALE GENOMIC DNA]</scope>
    <source>
        <strain evidence="1 2">FJAT-52991</strain>
    </source>
</reference>
<proteinExistence type="predicted"/>
<accession>A0ABZ2N5B5</accession>
<evidence type="ECO:0000313" key="2">
    <source>
        <dbReference type="Proteomes" id="UP001387364"/>
    </source>
</evidence>
<name>A0ABZ2N5B5_9BACI</name>
<organism evidence="1 2">
    <name type="scientific">Bacillus kandeliae</name>
    <dbReference type="NCBI Taxonomy" id="3129297"/>
    <lineage>
        <taxon>Bacteria</taxon>
        <taxon>Bacillati</taxon>
        <taxon>Bacillota</taxon>
        <taxon>Bacilli</taxon>
        <taxon>Bacillales</taxon>
        <taxon>Bacillaceae</taxon>
        <taxon>Bacillus</taxon>
    </lineage>
</organism>
<dbReference type="RefSeq" id="WP_338751072.1">
    <property type="nucleotide sequence ID" value="NZ_CP147404.1"/>
</dbReference>